<feature type="coiled-coil region" evidence="1">
    <location>
        <begin position="182"/>
        <end position="216"/>
    </location>
</feature>
<dbReference type="Proteomes" id="UP001153678">
    <property type="component" value="Unassembled WGS sequence"/>
</dbReference>
<dbReference type="EMBL" id="CAMKVN010000006">
    <property type="protein sequence ID" value="CAI2161526.1"/>
    <property type="molecule type" value="Genomic_DNA"/>
</dbReference>
<comment type="caution">
    <text evidence="2">The sequence shown here is derived from an EMBL/GenBank/DDBJ whole genome shotgun (WGS) entry which is preliminary data.</text>
</comment>
<keyword evidence="1" id="KW-0175">Coiled coil</keyword>
<protein>
    <submittedName>
        <fullName evidence="2">16692_t:CDS:1</fullName>
    </submittedName>
</protein>
<gene>
    <name evidence="2" type="ORF">FWILDA_LOCUS98</name>
</gene>
<reference evidence="2" key="1">
    <citation type="submission" date="2022-08" db="EMBL/GenBank/DDBJ databases">
        <authorList>
            <person name="Kallberg Y."/>
            <person name="Tangrot J."/>
            <person name="Rosling A."/>
        </authorList>
    </citation>
    <scope>NUCLEOTIDE SEQUENCE</scope>
    <source>
        <strain evidence="2">Wild A</strain>
    </source>
</reference>
<keyword evidence="3" id="KW-1185">Reference proteome</keyword>
<evidence type="ECO:0000313" key="2">
    <source>
        <dbReference type="EMBL" id="CAI2161526.1"/>
    </source>
</evidence>
<evidence type="ECO:0000313" key="3">
    <source>
        <dbReference type="Proteomes" id="UP001153678"/>
    </source>
</evidence>
<feature type="coiled-coil region" evidence="1">
    <location>
        <begin position="89"/>
        <end position="152"/>
    </location>
</feature>
<dbReference type="OrthoDB" id="2347297at2759"/>
<sequence length="522" mass="61712">MFDDSQENDTNDKIELLFNGMKEQIKALCAENYELHNKISVKDKQLEEMSEKLKLIEEILKPTHKKDSTIHTLPKVLSDFKPSRTQNINFELEEKLREIFEKYKQSEENLSRLRDEHEKQCSNKSSIMQMKNSKLEEKLSEISEKYTKSEELEELCKKKSLLDGEISERYKQSEDNLTRHRNEKLRKKKSLFQETLERYQNELDNNKDVLNNFSQKESENYENQQKYDENNKERRALIRSAANNKEKEQLELLKKNTKLKTEESKYQTTLGNATYIRMNDDDKDHGVQLVNNILSLRDTLRSYISSLKWGIEIDIDQINNLMKEYNVTITSKPNYPLIKALLSFHILMKIMKEVESFFEKNNDSSSVLHLEADIMSKSKNLEERLVEFSKTRNEKDLMTQMTSIKIRQEVNIALSNRGFSDNMAPKLIRELIRIFWFRLRIQEPVAQIKWVEVGSDIDPNVMDGIWDNEDIDDLEVEVCAFPMIGRDLENLEKRKIYTHAHVFTKRKTSITKTKTIKRGEVP</sequence>
<evidence type="ECO:0000256" key="1">
    <source>
        <dbReference type="SAM" id="Coils"/>
    </source>
</evidence>
<name>A0A9W4S9D0_9GLOM</name>
<organism evidence="2 3">
    <name type="scientific">Funneliformis geosporum</name>
    <dbReference type="NCBI Taxonomy" id="1117311"/>
    <lineage>
        <taxon>Eukaryota</taxon>
        <taxon>Fungi</taxon>
        <taxon>Fungi incertae sedis</taxon>
        <taxon>Mucoromycota</taxon>
        <taxon>Glomeromycotina</taxon>
        <taxon>Glomeromycetes</taxon>
        <taxon>Glomerales</taxon>
        <taxon>Glomeraceae</taxon>
        <taxon>Funneliformis</taxon>
    </lineage>
</organism>
<dbReference type="AlphaFoldDB" id="A0A9W4S9D0"/>
<accession>A0A9W4S9D0</accession>
<proteinExistence type="predicted"/>